<feature type="region of interest" description="Disordered" evidence="1">
    <location>
        <begin position="145"/>
        <end position="170"/>
    </location>
</feature>
<evidence type="ECO:0000256" key="1">
    <source>
        <dbReference type="SAM" id="MobiDB-lite"/>
    </source>
</evidence>
<organism evidence="2 3">
    <name type="scientific">Tetragonisca angustula</name>
    <dbReference type="NCBI Taxonomy" id="166442"/>
    <lineage>
        <taxon>Eukaryota</taxon>
        <taxon>Metazoa</taxon>
        <taxon>Ecdysozoa</taxon>
        <taxon>Arthropoda</taxon>
        <taxon>Hexapoda</taxon>
        <taxon>Insecta</taxon>
        <taxon>Pterygota</taxon>
        <taxon>Neoptera</taxon>
        <taxon>Endopterygota</taxon>
        <taxon>Hymenoptera</taxon>
        <taxon>Apocrita</taxon>
        <taxon>Aculeata</taxon>
        <taxon>Apoidea</taxon>
        <taxon>Anthophila</taxon>
        <taxon>Apidae</taxon>
        <taxon>Tetragonisca</taxon>
    </lineage>
</organism>
<evidence type="ECO:0000313" key="2">
    <source>
        <dbReference type="EMBL" id="KAK9304561.1"/>
    </source>
</evidence>
<dbReference type="Proteomes" id="UP001432146">
    <property type="component" value="Unassembled WGS sequence"/>
</dbReference>
<sequence>MGGKPDGRNQITQRDWCKINRSRYCPDYKDLKTDWTRESYWEDRETSWKDKEQWARMRCGNIGRAGNKGFKEENCRLCGTGKENLDRAWSCEGMRSTTKEELVRKLEAEWGKVKERGRNGWIELLRGKVKTDLCQYTREFEKNVRRRAGESKGNEEEGGRRGRVGDHPGP</sequence>
<dbReference type="AlphaFoldDB" id="A0AAW1A489"/>
<gene>
    <name evidence="2" type="ORF">QLX08_004011</name>
</gene>
<name>A0AAW1A489_9HYME</name>
<evidence type="ECO:0000313" key="3">
    <source>
        <dbReference type="Proteomes" id="UP001432146"/>
    </source>
</evidence>
<accession>A0AAW1A489</accession>
<proteinExistence type="predicted"/>
<protein>
    <submittedName>
        <fullName evidence="2">Uncharacterized protein</fullName>
    </submittedName>
</protein>
<comment type="caution">
    <text evidence="2">The sequence shown here is derived from an EMBL/GenBank/DDBJ whole genome shotgun (WGS) entry which is preliminary data.</text>
</comment>
<keyword evidence="3" id="KW-1185">Reference proteome</keyword>
<reference evidence="2 3" key="1">
    <citation type="submission" date="2024-05" db="EMBL/GenBank/DDBJ databases">
        <title>The nuclear and mitochondrial genome assemblies of Tetragonisca angustula (Apidae: Meliponini), a tiny yet remarkable pollinator in the Neotropics.</title>
        <authorList>
            <person name="Ferrari R."/>
            <person name="Ricardo P.C."/>
            <person name="Dias F.C."/>
            <person name="Araujo N.S."/>
            <person name="Soares D.O."/>
            <person name="Zhou Q.-S."/>
            <person name="Zhu C.-D."/>
            <person name="Coutinho L."/>
            <person name="Airas M.C."/>
            <person name="Batista T.M."/>
        </authorList>
    </citation>
    <scope>NUCLEOTIDE SEQUENCE [LARGE SCALE GENOMIC DNA]</scope>
    <source>
        <strain evidence="2">ASF017062</strain>
        <tissue evidence="2">Abdomen</tissue>
    </source>
</reference>
<dbReference type="EMBL" id="JAWNGG020000061">
    <property type="protein sequence ID" value="KAK9304561.1"/>
    <property type="molecule type" value="Genomic_DNA"/>
</dbReference>